<feature type="domain" description="4Fe-4S ferredoxin-type" evidence="4">
    <location>
        <begin position="345"/>
        <end position="373"/>
    </location>
</feature>
<dbReference type="Proteomes" id="UP000002601">
    <property type="component" value="Chromosome"/>
</dbReference>
<dbReference type="PANTHER" id="PTHR43312:SF2">
    <property type="entry name" value="OXIDOREDUCTASE"/>
    <property type="match status" value="1"/>
</dbReference>
<keyword evidence="6" id="KW-1185">Reference proteome</keyword>
<dbReference type="InterPro" id="IPR017900">
    <property type="entry name" value="4Fe4S_Fe_S_CS"/>
</dbReference>
<dbReference type="Pfam" id="PF00248">
    <property type="entry name" value="Aldo_ket_red"/>
    <property type="match status" value="1"/>
</dbReference>
<keyword evidence="3" id="KW-0411">Iron-sulfur</keyword>
<sequence length="399" mass="45089">MLYRKVPKTGEELSILGFGAMRLPMIDDNNIDEERAIAQIRNCIDNGVNYVDTAWPYHGGQSEGLVGKALKDGYRKKVSIADKLPQYIVESREHMDEILNEQLRRLDVDCIDYYLIHAVEGNSWDRSVELGIKDFLDKALESGKIRYAGFSFHGVPEDFKRIVDDYPWTFCQIQYNFLDTENQAGTAGLKYAASKDLAVMIMEPLRGGNLSAPTPPDGVQDIFNQAETKRAPVEWALRWVWNHPEVTVVLSGMNEEEHIKQNLTIASKAEANSLTEGELAIVDKVAARYKELMQVPCTGCAYCMPCPAGVRIPGCFELFNSTHMFKEKAEYFKFQYAVFFSKEMAGESAYASQCVECGQCEEHCPQHIAIPEQLKRVVGYFEQGDMQAKVDMVANKQEN</sequence>
<dbReference type="PROSITE" id="PS51379">
    <property type="entry name" value="4FE4S_FER_2"/>
    <property type="match status" value="1"/>
</dbReference>
<dbReference type="STRING" id="526222.Desal_0488"/>
<dbReference type="InterPro" id="IPR053135">
    <property type="entry name" value="AKR2_Oxidoreductase"/>
</dbReference>
<dbReference type="Gene3D" id="3.20.20.100">
    <property type="entry name" value="NADP-dependent oxidoreductase domain"/>
    <property type="match status" value="1"/>
</dbReference>
<dbReference type="GO" id="GO:0051536">
    <property type="term" value="F:iron-sulfur cluster binding"/>
    <property type="evidence" value="ECO:0007669"/>
    <property type="project" value="UniProtKB-KW"/>
</dbReference>
<evidence type="ECO:0000256" key="3">
    <source>
        <dbReference type="ARBA" id="ARBA00023014"/>
    </source>
</evidence>
<dbReference type="RefSeq" id="WP_015850374.1">
    <property type="nucleotide sequence ID" value="NC_012881.1"/>
</dbReference>
<organism evidence="5 6">
    <name type="scientific">Maridesulfovibrio salexigens (strain ATCC 14822 / DSM 2638 / NCIMB 8403 / VKM B-1763)</name>
    <name type="common">Desulfovibrio salexigens</name>
    <dbReference type="NCBI Taxonomy" id="526222"/>
    <lineage>
        <taxon>Bacteria</taxon>
        <taxon>Pseudomonadati</taxon>
        <taxon>Thermodesulfobacteriota</taxon>
        <taxon>Desulfovibrionia</taxon>
        <taxon>Desulfovibrionales</taxon>
        <taxon>Desulfovibrionaceae</taxon>
        <taxon>Maridesulfovibrio</taxon>
    </lineage>
</organism>
<evidence type="ECO:0000256" key="1">
    <source>
        <dbReference type="ARBA" id="ARBA00022723"/>
    </source>
</evidence>
<evidence type="ECO:0000259" key="4">
    <source>
        <dbReference type="PROSITE" id="PS51379"/>
    </source>
</evidence>
<protein>
    <submittedName>
        <fullName evidence="5">Aldo/keto reductase</fullName>
    </submittedName>
</protein>
<name>C6BXJ7_MARSD</name>
<dbReference type="AlphaFoldDB" id="C6BXJ7"/>
<dbReference type="PANTHER" id="PTHR43312">
    <property type="entry name" value="D-THREO-ALDOSE 1-DEHYDROGENASE"/>
    <property type="match status" value="1"/>
</dbReference>
<dbReference type="KEGG" id="dsa:Desal_0488"/>
<dbReference type="eggNOG" id="COG1453">
    <property type="taxonomic scope" value="Bacteria"/>
</dbReference>
<dbReference type="GO" id="GO:0046872">
    <property type="term" value="F:metal ion binding"/>
    <property type="evidence" value="ECO:0007669"/>
    <property type="project" value="UniProtKB-KW"/>
</dbReference>
<dbReference type="OrthoDB" id="9773828at2"/>
<gene>
    <name evidence="5" type="ordered locus">Desal_0488</name>
</gene>
<keyword evidence="1" id="KW-0479">Metal-binding</keyword>
<dbReference type="Pfam" id="PF13187">
    <property type="entry name" value="Fer4_9"/>
    <property type="match status" value="1"/>
</dbReference>
<dbReference type="EMBL" id="CP001649">
    <property type="protein sequence ID" value="ACS78555.1"/>
    <property type="molecule type" value="Genomic_DNA"/>
</dbReference>
<evidence type="ECO:0000256" key="2">
    <source>
        <dbReference type="ARBA" id="ARBA00023004"/>
    </source>
</evidence>
<dbReference type="InterPro" id="IPR017896">
    <property type="entry name" value="4Fe4S_Fe-S-bd"/>
</dbReference>
<dbReference type="PROSITE" id="PS00198">
    <property type="entry name" value="4FE4S_FER_1"/>
    <property type="match status" value="1"/>
</dbReference>
<dbReference type="InterPro" id="IPR023210">
    <property type="entry name" value="NADP_OxRdtase_dom"/>
</dbReference>
<dbReference type="InterPro" id="IPR036812">
    <property type="entry name" value="NAD(P)_OxRdtase_dom_sf"/>
</dbReference>
<dbReference type="HOGENOM" id="CLU_023205_3_2_7"/>
<reference evidence="5 6" key="1">
    <citation type="submission" date="2009-06" db="EMBL/GenBank/DDBJ databases">
        <title>Complete sequence of Desulfovibrio salexigens DSM 2638.</title>
        <authorList>
            <consortium name="US DOE Joint Genome Institute"/>
            <person name="Lucas S."/>
            <person name="Copeland A."/>
            <person name="Lapidus A."/>
            <person name="Glavina del Rio T."/>
            <person name="Tice H."/>
            <person name="Bruce D."/>
            <person name="Goodwin L."/>
            <person name="Pitluck S."/>
            <person name="Munk A.C."/>
            <person name="Brettin T."/>
            <person name="Detter J.C."/>
            <person name="Han C."/>
            <person name="Tapia R."/>
            <person name="Larimer F."/>
            <person name="Land M."/>
            <person name="Hauser L."/>
            <person name="Kyrpides N."/>
            <person name="Anderson I."/>
            <person name="Wall J.D."/>
            <person name="Arkin A.P."/>
            <person name="Dehal P."/>
            <person name="Chivian D."/>
            <person name="Giles B."/>
            <person name="Hazen T.C."/>
        </authorList>
    </citation>
    <scope>NUCLEOTIDE SEQUENCE [LARGE SCALE GENOMIC DNA]</scope>
    <source>
        <strain evidence="6">ATCC 14822 / DSM 2638 / NCIMB 8403 / VKM B-1763</strain>
    </source>
</reference>
<accession>C6BXJ7</accession>
<keyword evidence="2" id="KW-0408">Iron</keyword>
<evidence type="ECO:0000313" key="6">
    <source>
        <dbReference type="Proteomes" id="UP000002601"/>
    </source>
</evidence>
<evidence type="ECO:0000313" key="5">
    <source>
        <dbReference type="EMBL" id="ACS78555.1"/>
    </source>
</evidence>
<proteinExistence type="predicted"/>
<dbReference type="SUPFAM" id="SSF51430">
    <property type="entry name" value="NAD(P)-linked oxidoreductase"/>
    <property type="match status" value="1"/>
</dbReference>
<dbReference type="CDD" id="cd19096">
    <property type="entry name" value="AKR_Fe-S_oxidoreductase"/>
    <property type="match status" value="1"/>
</dbReference>